<dbReference type="Proteomes" id="UP000216624">
    <property type="component" value="Unassembled WGS sequence"/>
</dbReference>
<organism evidence="1 2">
    <name type="scientific">Caenorhabditis remanei</name>
    <name type="common">Caenorhabditis vulgaris</name>
    <dbReference type="NCBI Taxonomy" id="31234"/>
    <lineage>
        <taxon>Eukaryota</taxon>
        <taxon>Metazoa</taxon>
        <taxon>Ecdysozoa</taxon>
        <taxon>Nematoda</taxon>
        <taxon>Chromadorea</taxon>
        <taxon>Rhabditida</taxon>
        <taxon>Rhabditina</taxon>
        <taxon>Rhabditomorpha</taxon>
        <taxon>Rhabditoidea</taxon>
        <taxon>Rhabditidae</taxon>
        <taxon>Peloderinae</taxon>
        <taxon>Caenorhabditis</taxon>
    </lineage>
</organism>
<feature type="non-terminal residue" evidence="1">
    <location>
        <position position="1"/>
    </location>
</feature>
<dbReference type="PROSITE" id="PS50143">
    <property type="entry name" value="BIR_REPEAT_2"/>
    <property type="match status" value="1"/>
</dbReference>
<dbReference type="PANTHER" id="PTHR46771">
    <property type="entry name" value="DETERIN"/>
    <property type="match status" value="1"/>
</dbReference>
<keyword evidence="2" id="KW-1185">Reference proteome</keyword>
<dbReference type="OMA" id="CSSERMA"/>
<reference evidence="1" key="1">
    <citation type="submission" date="2017-08" db="EMBL/GenBank/DDBJ databases">
        <authorList>
            <person name="de Groot N.N."/>
        </authorList>
    </citation>
    <scope>NUCLEOTIDE SEQUENCE [LARGE SCALE GENOMIC DNA]</scope>
    <source>
        <strain evidence="1">PX439</strain>
    </source>
</reference>
<protein>
    <submittedName>
        <fullName evidence="1">Uncharacterized protein</fullName>
    </submittedName>
</protein>
<proteinExistence type="predicted"/>
<dbReference type="CDD" id="cd00022">
    <property type="entry name" value="BIR"/>
    <property type="match status" value="1"/>
</dbReference>
<dbReference type="SUPFAM" id="SSF57924">
    <property type="entry name" value="Inhibitor of apoptosis (IAP) repeat"/>
    <property type="match status" value="1"/>
</dbReference>
<dbReference type="EMBL" id="NMWX01000510">
    <property type="protein sequence ID" value="OZF78830.1"/>
    <property type="molecule type" value="Genomic_DNA"/>
</dbReference>
<dbReference type="OrthoDB" id="2196114at2759"/>
<dbReference type="Pfam" id="PF00653">
    <property type="entry name" value="BIR"/>
    <property type="match status" value="1"/>
</dbReference>
<dbReference type="SMART" id="SM00238">
    <property type="entry name" value="BIR"/>
    <property type="match status" value="1"/>
</dbReference>
<dbReference type="STRING" id="31234.E3LPN8"/>
<dbReference type="HOGENOM" id="CLU_016347_0_3_1"/>
<name>A0A260YZI8_CAERE</name>
<dbReference type="CTD" id="9819001"/>
<accession>A0A260YZI8</accession>
<dbReference type="PANTHER" id="PTHR46771:SF5">
    <property type="entry name" value="DETERIN"/>
    <property type="match status" value="1"/>
</dbReference>
<dbReference type="InterPro" id="IPR001370">
    <property type="entry name" value="BIR_rpt"/>
</dbReference>
<evidence type="ECO:0000313" key="1">
    <source>
        <dbReference type="EMBL" id="OZF78830.1"/>
    </source>
</evidence>
<dbReference type="KEGG" id="crq:GCK72_018078"/>
<dbReference type="Gene3D" id="1.10.1170.10">
    <property type="entry name" value="Inhibitor Of Apoptosis Protein (2mihbC-IAP-1), Chain A"/>
    <property type="match status" value="1"/>
</dbReference>
<sequence length="158" mass="17778">MALKKIEESKSAPFIFYKDRLGTFKNYIYDDYSNATCTSKTLARAGFVWTGDESAMCPFCLKDLSFDPDDDPWEEHKKRGSECEFVQLGKLDDLKLTLADCISLAQSAIIMAQYKKHENSLKLLEQRTSSAALSGTVTEAMKPAKPSTTKSRRIKRSS</sequence>
<dbReference type="InterPro" id="IPR051190">
    <property type="entry name" value="Baculoviral_IAP"/>
</dbReference>
<evidence type="ECO:0000313" key="2">
    <source>
        <dbReference type="Proteomes" id="UP000216624"/>
    </source>
</evidence>
<dbReference type="eggNOG" id="KOG1101">
    <property type="taxonomic scope" value="Eukaryota"/>
</dbReference>
<dbReference type="GO" id="GO:0046872">
    <property type="term" value="F:metal ion binding"/>
    <property type="evidence" value="ECO:0007669"/>
    <property type="project" value="UniProtKB-KW"/>
</dbReference>
<comment type="caution">
    <text evidence="1">The sequence shown here is derived from an EMBL/GenBank/DDBJ whole genome shotgun (WGS) entry which is preliminary data.</text>
</comment>
<gene>
    <name evidence="1" type="ORF">FL82_11395</name>
</gene>